<feature type="compositionally biased region" description="Polar residues" evidence="2">
    <location>
        <begin position="188"/>
        <end position="202"/>
    </location>
</feature>
<dbReference type="PRINTS" id="PR00310">
    <property type="entry name" value="ANTIPRLFBTG1"/>
</dbReference>
<evidence type="ECO:0000313" key="4">
    <source>
        <dbReference type="EMBL" id="KAL0995002.1"/>
    </source>
</evidence>
<dbReference type="SMART" id="SM00099">
    <property type="entry name" value="btg1"/>
    <property type="match status" value="1"/>
</dbReference>
<reference evidence="4 5" key="1">
    <citation type="submission" date="2024-06" db="EMBL/GenBank/DDBJ databases">
        <authorList>
            <person name="Pan Q."/>
            <person name="Wen M."/>
            <person name="Jouanno E."/>
            <person name="Zahm M."/>
            <person name="Klopp C."/>
            <person name="Cabau C."/>
            <person name="Louis A."/>
            <person name="Berthelot C."/>
            <person name="Parey E."/>
            <person name="Roest Crollius H."/>
            <person name="Montfort J."/>
            <person name="Robinson-Rechavi M."/>
            <person name="Bouchez O."/>
            <person name="Lampietro C."/>
            <person name="Lopez Roques C."/>
            <person name="Donnadieu C."/>
            <person name="Postlethwait J."/>
            <person name="Bobe J."/>
            <person name="Verreycken H."/>
            <person name="Guiguen Y."/>
        </authorList>
    </citation>
    <scope>NUCLEOTIDE SEQUENCE [LARGE SCALE GENOMIC DNA]</scope>
    <source>
        <strain evidence="4">Up_M1</strain>
        <tissue evidence="4">Testis</tissue>
    </source>
</reference>
<evidence type="ECO:0000256" key="2">
    <source>
        <dbReference type="SAM" id="MobiDB-lite"/>
    </source>
</evidence>
<dbReference type="PANTHER" id="PTHR22978:SF5">
    <property type="entry name" value="PROTEIN BTG4"/>
    <property type="match status" value="1"/>
</dbReference>
<evidence type="ECO:0000313" key="5">
    <source>
        <dbReference type="Proteomes" id="UP001557470"/>
    </source>
</evidence>
<dbReference type="SUPFAM" id="SSF160696">
    <property type="entry name" value="BTG domain-like"/>
    <property type="match status" value="1"/>
</dbReference>
<comment type="caution">
    <text evidence="4">The sequence shown here is derived from an EMBL/GenBank/DDBJ whole genome shotgun (WGS) entry which is preliminary data.</text>
</comment>
<feature type="domain" description="Anti-proliferative protein" evidence="3">
    <location>
        <begin position="1"/>
        <end position="108"/>
    </location>
</feature>
<dbReference type="AlphaFoldDB" id="A0ABD0XAF6"/>
<dbReference type="InterPro" id="IPR036054">
    <property type="entry name" value="BTG-like_sf"/>
</dbReference>
<dbReference type="InterPro" id="IPR002087">
    <property type="entry name" value="Anti_prolifrtn"/>
</dbReference>
<protein>
    <recommendedName>
        <fullName evidence="3">Anti-proliferative protein domain-containing protein</fullName>
    </recommendedName>
</protein>
<dbReference type="Gene3D" id="3.90.640.90">
    <property type="entry name" value="Anti-proliferative protein, N-terminal domain"/>
    <property type="match status" value="1"/>
</dbReference>
<feature type="region of interest" description="Disordered" evidence="2">
    <location>
        <begin position="135"/>
        <end position="278"/>
    </location>
</feature>
<keyword evidence="5" id="KW-1185">Reference proteome</keyword>
<dbReference type="InterPro" id="IPR033332">
    <property type="entry name" value="BTG"/>
</dbReference>
<comment type="similarity">
    <text evidence="1">Belongs to the BTG family.</text>
</comment>
<dbReference type="EMBL" id="JAGEUA010000003">
    <property type="protein sequence ID" value="KAL0995002.1"/>
    <property type="molecule type" value="Genomic_DNA"/>
</dbReference>
<evidence type="ECO:0000256" key="1">
    <source>
        <dbReference type="ARBA" id="ARBA00007989"/>
    </source>
</evidence>
<feature type="compositionally biased region" description="Low complexity" evidence="2">
    <location>
        <begin position="233"/>
        <end position="250"/>
    </location>
</feature>
<dbReference type="Proteomes" id="UP001557470">
    <property type="component" value="Unassembled WGS sequence"/>
</dbReference>
<dbReference type="PANTHER" id="PTHR22978">
    <property type="entry name" value="B-CELL TRANSLOCATION GENE"/>
    <property type="match status" value="1"/>
</dbReference>
<evidence type="ECO:0000259" key="3">
    <source>
        <dbReference type="SMART" id="SM00099"/>
    </source>
</evidence>
<organism evidence="4 5">
    <name type="scientific">Umbra pygmaea</name>
    <name type="common">Eastern mudminnow</name>
    <dbReference type="NCBI Taxonomy" id="75934"/>
    <lineage>
        <taxon>Eukaryota</taxon>
        <taxon>Metazoa</taxon>
        <taxon>Chordata</taxon>
        <taxon>Craniata</taxon>
        <taxon>Vertebrata</taxon>
        <taxon>Euteleostomi</taxon>
        <taxon>Actinopterygii</taxon>
        <taxon>Neopterygii</taxon>
        <taxon>Teleostei</taxon>
        <taxon>Protacanthopterygii</taxon>
        <taxon>Esociformes</taxon>
        <taxon>Umbridae</taxon>
        <taxon>Umbra</taxon>
    </lineage>
</organism>
<dbReference type="FunFam" id="3.90.640.90:FF:000002">
    <property type="entry name" value="BTG anti-proliferation factor 4"/>
    <property type="match status" value="1"/>
</dbReference>
<proteinExistence type="inferred from homology"/>
<dbReference type="Pfam" id="PF07742">
    <property type="entry name" value="BTG"/>
    <property type="match status" value="1"/>
</dbReference>
<sequence>MKEEIAAAVFFVARLVKRHGSLETERRDRFSAALTSALFENYKSHWYPQTPLKGQAYRCLRMNRAQRRDPVLESACLRSSVPYEGLGLPLEITIWVDPGEVSCRYGEHSIPFCVTQLQGCRRGDREFSRRIHEAVERANSDIQSGSSSDEEGGDTSISSSSCHSALCTPLVSAPPPPLSPKQSPQSVTPTASTSHNLVSLHQSHLLPPGHLTPRGRPSLGTATHLSAPPLEAHSPSSHSVSSILTKTSSPTEPPSPSLDHGRTSTTGSARAALRSVTG</sequence>
<accession>A0ABD0XAF6</accession>
<name>A0ABD0XAF6_UMBPY</name>
<gene>
    <name evidence="4" type="ORF">UPYG_G00130510</name>
</gene>